<dbReference type="InterPro" id="IPR007627">
    <property type="entry name" value="RNA_pol_sigma70_r2"/>
</dbReference>
<keyword evidence="5" id="KW-0804">Transcription</keyword>
<feature type="transmembrane region" description="Helical" evidence="7">
    <location>
        <begin position="194"/>
        <end position="213"/>
    </location>
</feature>
<dbReference type="NCBIfam" id="TIGR02937">
    <property type="entry name" value="sigma70-ECF"/>
    <property type="match status" value="1"/>
</dbReference>
<dbReference type="InterPro" id="IPR036388">
    <property type="entry name" value="WH-like_DNA-bd_sf"/>
</dbReference>
<dbReference type="SUPFAM" id="SSF88946">
    <property type="entry name" value="Sigma2 domain of RNA polymerase sigma factors"/>
    <property type="match status" value="1"/>
</dbReference>
<dbReference type="Gene3D" id="1.10.1740.10">
    <property type="match status" value="1"/>
</dbReference>
<dbReference type="KEGG" id="gms:SOIL9_42330"/>
<evidence type="ECO:0000259" key="9">
    <source>
        <dbReference type="Pfam" id="PF08281"/>
    </source>
</evidence>
<feature type="transmembrane region" description="Helical" evidence="7">
    <location>
        <begin position="225"/>
        <end position="247"/>
    </location>
</feature>
<evidence type="ECO:0000256" key="5">
    <source>
        <dbReference type="ARBA" id="ARBA00023163"/>
    </source>
</evidence>
<reference evidence="10 11" key="1">
    <citation type="submission" date="2019-05" db="EMBL/GenBank/DDBJ databases">
        <authorList>
            <consortium name="Science for Life Laboratories"/>
        </authorList>
    </citation>
    <scope>NUCLEOTIDE SEQUENCE [LARGE SCALE GENOMIC DNA]</scope>
    <source>
        <strain evidence="10">Soil9</strain>
    </source>
</reference>
<feature type="region of interest" description="Disordered" evidence="6">
    <location>
        <begin position="104"/>
        <end position="125"/>
    </location>
</feature>
<keyword evidence="7" id="KW-0472">Membrane</keyword>
<protein>
    <submittedName>
        <fullName evidence="10">Uncharacterized protein</fullName>
    </submittedName>
</protein>
<evidence type="ECO:0000256" key="7">
    <source>
        <dbReference type="SAM" id="Phobius"/>
    </source>
</evidence>
<dbReference type="InterPro" id="IPR014284">
    <property type="entry name" value="RNA_pol_sigma-70_dom"/>
</dbReference>
<evidence type="ECO:0000256" key="3">
    <source>
        <dbReference type="ARBA" id="ARBA00023082"/>
    </source>
</evidence>
<feature type="domain" description="RNA polymerase sigma factor 70 region 4 type 2" evidence="9">
    <location>
        <begin position="134"/>
        <end position="185"/>
    </location>
</feature>
<dbReference type="Gene3D" id="1.10.10.10">
    <property type="entry name" value="Winged helix-like DNA-binding domain superfamily/Winged helix DNA-binding domain"/>
    <property type="match status" value="1"/>
</dbReference>
<dbReference type="InterPro" id="IPR013249">
    <property type="entry name" value="RNA_pol_sigma70_r4_t2"/>
</dbReference>
<keyword evidence="4" id="KW-0238">DNA-binding</keyword>
<dbReference type="Pfam" id="PF04450">
    <property type="entry name" value="BSP"/>
    <property type="match status" value="1"/>
</dbReference>
<dbReference type="SUPFAM" id="SSF88659">
    <property type="entry name" value="Sigma3 and sigma4 domains of RNA polymerase sigma factors"/>
    <property type="match status" value="1"/>
</dbReference>
<evidence type="ECO:0000256" key="6">
    <source>
        <dbReference type="SAM" id="MobiDB-lite"/>
    </source>
</evidence>
<dbReference type="EMBL" id="LR593886">
    <property type="protein sequence ID" value="VTR93481.1"/>
    <property type="molecule type" value="Genomic_DNA"/>
</dbReference>
<proteinExistence type="inferred from homology"/>
<evidence type="ECO:0000256" key="1">
    <source>
        <dbReference type="ARBA" id="ARBA00010641"/>
    </source>
</evidence>
<dbReference type="InterPro" id="IPR039425">
    <property type="entry name" value="RNA_pol_sigma-70-like"/>
</dbReference>
<dbReference type="AlphaFoldDB" id="A0A6P2CWW3"/>
<dbReference type="GO" id="GO:0016987">
    <property type="term" value="F:sigma factor activity"/>
    <property type="evidence" value="ECO:0007669"/>
    <property type="project" value="UniProtKB-KW"/>
</dbReference>
<gene>
    <name evidence="10" type="ORF">SOIL9_42330</name>
</gene>
<feature type="domain" description="RNA polymerase sigma-70 region 2" evidence="8">
    <location>
        <begin position="41"/>
        <end position="107"/>
    </location>
</feature>
<dbReference type="InterPro" id="IPR013324">
    <property type="entry name" value="RNA_pol_sigma_r3/r4-like"/>
</dbReference>
<dbReference type="Proteomes" id="UP000464178">
    <property type="component" value="Chromosome"/>
</dbReference>
<dbReference type="PANTHER" id="PTHR43133">
    <property type="entry name" value="RNA POLYMERASE ECF-TYPE SIGMA FACTO"/>
    <property type="match status" value="1"/>
</dbReference>
<keyword evidence="7" id="KW-1133">Transmembrane helix</keyword>
<keyword evidence="11" id="KW-1185">Reference proteome</keyword>
<sequence>MSVNRLNEPEVPAADSKLSDRELLQRFQARNDEAAFAAVLQRHGPMVLRACRRVLDRTEDAEDVFQATFLVLARKAGTVTWRESVGTWLHEAANRLARDVRRRRARRQVREANRPPRESSDALTEVSSRELLTILDDEMAGLPEECRAPLLLCCLEGMSGDEAADHLGCSPSTLKRRLRQGRELLQARLARRGIALSVAGLTTLLTGGIAAASVPAELATMTTQAAVLCNAGVPLTPGLVSPAAVSLMRRLVPTVSTKVKIAIGLLVFGGLCAIAVVSGKWNATSGKLVNEEIRAPGEASVTAASKPAKPSIPVTVETSLRTNAGQIRQFVFDGDPTTAFASATNPGPADHFTLVFDRAVAVRSVDVRTGGVNGGWGLTGGRLEASADGAVFEPLAQFTGGTARGDAGGRKVIAVRVCPVAQQHPLMISEIAIDSEPALARFRHPIEFAVDTTAVPEMAKWAEHTTRVCERFYPTVVDELAADGFRPPTLVPFIVRRDPAALVAASRGRLIVSAGYFDANPHDVGAVVHATSYIVQAYHGRATPDWLVQGVADYIRFFKFEPGAIGPPDPDTARYDGDSKETAAFLAYLVDSYDPTIVRRLNAALREGRYTDDLWVSLTGKSLRELGEEWHRSLRR</sequence>
<name>A0A6P2CWW3_9BACT</name>
<evidence type="ECO:0000313" key="11">
    <source>
        <dbReference type="Proteomes" id="UP000464178"/>
    </source>
</evidence>
<keyword evidence="2" id="KW-0805">Transcription regulation</keyword>
<dbReference type="GO" id="GO:0006352">
    <property type="term" value="P:DNA-templated transcription initiation"/>
    <property type="evidence" value="ECO:0007669"/>
    <property type="project" value="InterPro"/>
</dbReference>
<dbReference type="InterPro" id="IPR013325">
    <property type="entry name" value="RNA_pol_sigma_r2"/>
</dbReference>
<evidence type="ECO:0000313" key="10">
    <source>
        <dbReference type="EMBL" id="VTR93481.1"/>
    </source>
</evidence>
<evidence type="ECO:0000256" key="4">
    <source>
        <dbReference type="ARBA" id="ARBA00023125"/>
    </source>
</evidence>
<dbReference type="RefSeq" id="WP_162668199.1">
    <property type="nucleotide sequence ID" value="NZ_LR593886.1"/>
</dbReference>
<comment type="similarity">
    <text evidence="1">Belongs to the sigma-70 factor family. ECF subfamily.</text>
</comment>
<evidence type="ECO:0000259" key="8">
    <source>
        <dbReference type="Pfam" id="PF04542"/>
    </source>
</evidence>
<dbReference type="Pfam" id="PF08281">
    <property type="entry name" value="Sigma70_r4_2"/>
    <property type="match status" value="1"/>
</dbReference>
<accession>A0A6P2CWW3</accession>
<keyword evidence="7" id="KW-0812">Transmembrane</keyword>
<keyword evidence="3" id="KW-0731">Sigma factor</keyword>
<dbReference type="PANTHER" id="PTHR43133:SF8">
    <property type="entry name" value="RNA POLYMERASE SIGMA FACTOR HI_1459-RELATED"/>
    <property type="match status" value="1"/>
</dbReference>
<dbReference type="Pfam" id="PF04542">
    <property type="entry name" value="Sigma70_r2"/>
    <property type="match status" value="1"/>
</dbReference>
<dbReference type="Gene3D" id="2.60.120.260">
    <property type="entry name" value="Galactose-binding domain-like"/>
    <property type="match status" value="1"/>
</dbReference>
<feature type="compositionally biased region" description="Basic and acidic residues" evidence="6">
    <location>
        <begin position="108"/>
        <end position="120"/>
    </location>
</feature>
<organism evidence="10 11">
    <name type="scientific">Gemmata massiliana</name>
    <dbReference type="NCBI Taxonomy" id="1210884"/>
    <lineage>
        <taxon>Bacteria</taxon>
        <taxon>Pseudomonadati</taxon>
        <taxon>Planctomycetota</taxon>
        <taxon>Planctomycetia</taxon>
        <taxon>Gemmatales</taxon>
        <taxon>Gemmataceae</taxon>
        <taxon>Gemmata</taxon>
    </lineage>
</organism>
<evidence type="ECO:0000256" key="2">
    <source>
        <dbReference type="ARBA" id="ARBA00023015"/>
    </source>
</evidence>
<dbReference type="InterPro" id="IPR007541">
    <property type="entry name" value="Uncharacterised_BSP"/>
</dbReference>
<dbReference type="GO" id="GO:0003677">
    <property type="term" value="F:DNA binding"/>
    <property type="evidence" value="ECO:0007669"/>
    <property type="project" value="UniProtKB-KW"/>
</dbReference>
<feature type="transmembrane region" description="Helical" evidence="7">
    <location>
        <begin position="259"/>
        <end position="281"/>
    </location>
</feature>